<dbReference type="SUPFAM" id="SSF48452">
    <property type="entry name" value="TPR-like"/>
    <property type="match status" value="1"/>
</dbReference>
<reference evidence="8" key="1">
    <citation type="submission" date="2011-09" db="EMBL/GenBank/DDBJ databases">
        <title>The permanent draft genome of Mucilaginibacter paludis DSM 18603.</title>
        <authorList>
            <consortium name="US DOE Joint Genome Institute (JGI-PGF)"/>
            <person name="Lucas S."/>
            <person name="Han J."/>
            <person name="Lapidus A."/>
            <person name="Bruce D."/>
            <person name="Goodwin L."/>
            <person name="Pitluck S."/>
            <person name="Peters L."/>
            <person name="Kyrpides N."/>
            <person name="Mavromatis K."/>
            <person name="Ivanova N."/>
            <person name="Mikhailova N."/>
            <person name="Held B."/>
            <person name="Detter J.C."/>
            <person name="Tapia R."/>
            <person name="Han C."/>
            <person name="Land M."/>
            <person name="Hauser L."/>
            <person name="Markowitz V."/>
            <person name="Cheng J.-F."/>
            <person name="Hugenholtz P."/>
            <person name="Woyke T."/>
            <person name="Wu D."/>
            <person name="Tindall B."/>
            <person name="Brambilla E."/>
            <person name="Klenk H.-P."/>
            <person name="Eisen J.A."/>
        </authorList>
    </citation>
    <scope>NUCLEOTIDE SEQUENCE [LARGE SCALE GENOMIC DNA]</scope>
    <source>
        <strain evidence="8">DSM 18603</strain>
    </source>
</reference>
<dbReference type="Proteomes" id="UP000002774">
    <property type="component" value="Chromosome"/>
</dbReference>
<comment type="similarity">
    <text evidence="2">Belongs to the SusD family.</text>
</comment>
<dbReference type="AlphaFoldDB" id="H1Y8W3"/>
<keyword evidence="4" id="KW-0472">Membrane</keyword>
<dbReference type="PROSITE" id="PS51257">
    <property type="entry name" value="PROKAR_LIPOPROTEIN"/>
    <property type="match status" value="1"/>
</dbReference>
<name>H1Y8W3_9SPHI</name>
<evidence type="ECO:0000256" key="2">
    <source>
        <dbReference type="ARBA" id="ARBA00006275"/>
    </source>
</evidence>
<dbReference type="STRING" id="714943.Mucpa_4642"/>
<dbReference type="InterPro" id="IPR012944">
    <property type="entry name" value="SusD_RagB_dom"/>
</dbReference>
<protein>
    <submittedName>
        <fullName evidence="8">RagB/SusD domain-containing protein</fullName>
    </submittedName>
</protein>
<keyword evidence="5" id="KW-0998">Cell outer membrane</keyword>
<organism evidence="8 9">
    <name type="scientific">Mucilaginibacter paludis DSM 18603</name>
    <dbReference type="NCBI Taxonomy" id="714943"/>
    <lineage>
        <taxon>Bacteria</taxon>
        <taxon>Pseudomonadati</taxon>
        <taxon>Bacteroidota</taxon>
        <taxon>Sphingobacteriia</taxon>
        <taxon>Sphingobacteriales</taxon>
        <taxon>Sphingobacteriaceae</taxon>
        <taxon>Mucilaginibacter</taxon>
    </lineage>
</organism>
<dbReference type="Pfam" id="PF07980">
    <property type="entry name" value="SusD_RagB"/>
    <property type="match status" value="1"/>
</dbReference>
<dbReference type="Pfam" id="PF14322">
    <property type="entry name" value="SusD-like_3"/>
    <property type="match status" value="1"/>
</dbReference>
<evidence type="ECO:0000313" key="8">
    <source>
        <dbReference type="EMBL" id="EHQ28729.1"/>
    </source>
</evidence>
<feature type="domain" description="SusD-like N-terminal" evidence="7">
    <location>
        <begin position="108"/>
        <end position="226"/>
    </location>
</feature>
<dbReference type="eggNOG" id="COG1435">
    <property type="taxonomic scope" value="Bacteria"/>
</dbReference>
<dbReference type="InterPro" id="IPR033985">
    <property type="entry name" value="SusD-like_N"/>
</dbReference>
<evidence type="ECO:0000259" key="6">
    <source>
        <dbReference type="Pfam" id="PF07980"/>
    </source>
</evidence>
<keyword evidence="9" id="KW-1185">Reference proteome</keyword>
<dbReference type="Gene3D" id="1.25.40.390">
    <property type="match status" value="1"/>
</dbReference>
<comment type="subcellular location">
    <subcellularLocation>
        <location evidence="1">Cell outer membrane</location>
    </subcellularLocation>
</comment>
<evidence type="ECO:0000256" key="4">
    <source>
        <dbReference type="ARBA" id="ARBA00023136"/>
    </source>
</evidence>
<dbReference type="GO" id="GO:0009279">
    <property type="term" value="C:cell outer membrane"/>
    <property type="evidence" value="ECO:0007669"/>
    <property type="project" value="UniProtKB-SubCell"/>
</dbReference>
<dbReference type="InterPro" id="IPR011990">
    <property type="entry name" value="TPR-like_helical_dom_sf"/>
</dbReference>
<dbReference type="RefSeq" id="WP_008509625.1">
    <property type="nucleotide sequence ID" value="NZ_CM001403.1"/>
</dbReference>
<evidence type="ECO:0000256" key="3">
    <source>
        <dbReference type="ARBA" id="ARBA00022729"/>
    </source>
</evidence>
<dbReference type="HOGENOM" id="CLU_015553_0_0_10"/>
<accession>H1Y8W3</accession>
<dbReference type="OrthoDB" id="5694214at2"/>
<keyword evidence="3" id="KW-0732">Signal</keyword>
<sequence length="544" mass="61482">MKKNYCNSMIFKTGIILVLLVLGTGCKKSFLDKEPLDAVSDATFWKTSADATLALNGCYNTGAGWSDEDFWSPKSLLILDLMAGDGSEKESIPDHVTDGTLNPSYWVTGAYWKNSYKRIATENNFLDHIGNVTMDASQKAIMIAEVRTLRAYEYFNLALYFGGVPLVQHVLTIAEANSVTRASQADVWAFVESELKASYPVLPHSRPDSENGRITSAAALGILGRLQMAEKKWADAAVSYKTVIDYNYYIVDPKFRQLFQQSSEFSHEFIMTSQYLKDVYSNVLFIYLTPETWGGWHQFSPFNELVKDYECTDGKTIDASPLYDKNNPYNNRDPRLDATIMISDRTVFRGTTFSSKPGTTLPDRLNEYPGVWSGYCIFKFLEDDATVGQLFNSGTNFPLIRYPEILLGYLESQLESGAPITQSLLDQTVNKVRGRAAVNMPAVTTTDATALRAIIRRERHVEFAFEGLRYYDCLRWGIIGSENNRQFTGMKLTNTPSSYTAYPVDADGYYVYKKRNFVTGKNELWPIPQSERDINKNLTQNPNY</sequence>
<evidence type="ECO:0000259" key="7">
    <source>
        <dbReference type="Pfam" id="PF14322"/>
    </source>
</evidence>
<evidence type="ECO:0000256" key="5">
    <source>
        <dbReference type="ARBA" id="ARBA00023237"/>
    </source>
</evidence>
<evidence type="ECO:0000313" key="9">
    <source>
        <dbReference type="Proteomes" id="UP000002774"/>
    </source>
</evidence>
<evidence type="ECO:0000256" key="1">
    <source>
        <dbReference type="ARBA" id="ARBA00004442"/>
    </source>
</evidence>
<dbReference type="EMBL" id="CM001403">
    <property type="protein sequence ID" value="EHQ28729.1"/>
    <property type="molecule type" value="Genomic_DNA"/>
</dbReference>
<proteinExistence type="inferred from homology"/>
<gene>
    <name evidence="8" type="ORF">Mucpa_4642</name>
</gene>
<feature type="domain" description="RagB/SusD" evidence="6">
    <location>
        <begin position="290"/>
        <end position="544"/>
    </location>
</feature>